<dbReference type="VEuPathDB" id="VectorBase:GPAI033118"/>
<proteinExistence type="predicted"/>
<reference evidence="2" key="1">
    <citation type="submission" date="2014-03" db="EMBL/GenBank/DDBJ databases">
        <authorList>
            <person name="Aksoy S."/>
            <person name="Warren W."/>
            <person name="Wilson R.K."/>
        </authorList>
    </citation>
    <scope>NUCLEOTIDE SEQUENCE [LARGE SCALE GENOMIC DNA]</scope>
    <source>
        <strain evidence="2">IAEA</strain>
    </source>
</reference>
<name>A0A1B0A396_GLOPL</name>
<keyword evidence="2" id="KW-1185">Reference proteome</keyword>
<sequence>MDNNYGSLTFNANRNNLITGNVCQHFFFTSSTVSALIRPLTSLRTCTELSEFTYRYKCLPTVSMSLCEQVPTHRKAFYMGFNKNNDVALQLRTKRIRNNHSSRYSLKNPEF</sequence>
<dbReference type="Proteomes" id="UP000092445">
    <property type="component" value="Unassembled WGS sequence"/>
</dbReference>
<accession>A0A1B0A396</accession>
<dbReference type="AlphaFoldDB" id="A0A1B0A396"/>
<evidence type="ECO:0000313" key="2">
    <source>
        <dbReference type="Proteomes" id="UP000092445"/>
    </source>
</evidence>
<protein>
    <submittedName>
        <fullName evidence="1">Uncharacterized protein</fullName>
    </submittedName>
</protein>
<evidence type="ECO:0000313" key="1">
    <source>
        <dbReference type="EnsemblMetazoa" id="GPAI033118-PA"/>
    </source>
</evidence>
<dbReference type="EnsemblMetazoa" id="GPAI033118-RA">
    <property type="protein sequence ID" value="GPAI033118-PA"/>
    <property type="gene ID" value="GPAI033118"/>
</dbReference>
<reference evidence="1" key="2">
    <citation type="submission" date="2020-05" db="UniProtKB">
        <authorList>
            <consortium name="EnsemblMetazoa"/>
        </authorList>
    </citation>
    <scope>IDENTIFICATION</scope>
    <source>
        <strain evidence="1">IAEA</strain>
    </source>
</reference>
<organism evidence="1 2">
    <name type="scientific">Glossina pallidipes</name>
    <name type="common">Tsetse fly</name>
    <dbReference type="NCBI Taxonomy" id="7398"/>
    <lineage>
        <taxon>Eukaryota</taxon>
        <taxon>Metazoa</taxon>
        <taxon>Ecdysozoa</taxon>
        <taxon>Arthropoda</taxon>
        <taxon>Hexapoda</taxon>
        <taxon>Insecta</taxon>
        <taxon>Pterygota</taxon>
        <taxon>Neoptera</taxon>
        <taxon>Endopterygota</taxon>
        <taxon>Diptera</taxon>
        <taxon>Brachycera</taxon>
        <taxon>Muscomorpha</taxon>
        <taxon>Hippoboscoidea</taxon>
        <taxon>Glossinidae</taxon>
        <taxon>Glossina</taxon>
    </lineage>
</organism>